<feature type="domain" description="RRM" evidence="3">
    <location>
        <begin position="17"/>
        <end position="95"/>
    </location>
</feature>
<feature type="domain" description="RRM" evidence="3">
    <location>
        <begin position="110"/>
        <end position="211"/>
    </location>
</feature>
<dbReference type="PANTHER" id="PTHR48027">
    <property type="entry name" value="HETEROGENEOUS NUCLEAR RIBONUCLEOPROTEIN 87F-RELATED"/>
    <property type="match status" value="1"/>
</dbReference>
<dbReference type="InterPro" id="IPR052462">
    <property type="entry name" value="SLIRP/GR-RBP-like"/>
</dbReference>
<dbReference type="InterPro" id="IPR000504">
    <property type="entry name" value="RRM_dom"/>
</dbReference>
<reference evidence="4 5" key="1">
    <citation type="submission" date="2017-07" db="EMBL/GenBank/DDBJ databases">
        <authorList>
            <person name="Talla V."/>
            <person name="Backstrom N."/>
        </authorList>
    </citation>
    <scope>NUCLEOTIDE SEQUENCE [LARGE SCALE GENOMIC DNA]</scope>
</reference>
<dbReference type="GO" id="GO:0003723">
    <property type="term" value="F:RNA binding"/>
    <property type="evidence" value="ECO:0007669"/>
    <property type="project" value="UniProtKB-UniRule"/>
</dbReference>
<gene>
    <name evidence="4" type="ORF">LSINAPIS_LOCUS710</name>
</gene>
<feature type="domain" description="RRM" evidence="3">
    <location>
        <begin position="387"/>
        <end position="459"/>
    </location>
</feature>
<accession>A0A5E4PLZ2</accession>
<evidence type="ECO:0000256" key="2">
    <source>
        <dbReference type="PROSITE-ProRule" id="PRU00176"/>
    </source>
</evidence>
<evidence type="ECO:0000259" key="3">
    <source>
        <dbReference type="PROSITE" id="PS50102"/>
    </source>
</evidence>
<dbReference type="InterPro" id="IPR034203">
    <property type="entry name" value="RBM45_RRM1"/>
</dbReference>
<evidence type="ECO:0000256" key="1">
    <source>
        <dbReference type="ARBA" id="ARBA00022884"/>
    </source>
</evidence>
<dbReference type="EMBL" id="FZQP02000060">
    <property type="protein sequence ID" value="VVC86987.1"/>
    <property type="molecule type" value="Genomic_DNA"/>
</dbReference>
<keyword evidence="1 2" id="KW-0694">RNA-binding</keyword>
<evidence type="ECO:0000313" key="5">
    <source>
        <dbReference type="Proteomes" id="UP000324832"/>
    </source>
</evidence>
<dbReference type="Pfam" id="PF00076">
    <property type="entry name" value="RRM_1"/>
    <property type="match status" value="3"/>
</dbReference>
<dbReference type="Gene3D" id="3.30.70.330">
    <property type="match status" value="3"/>
</dbReference>
<proteinExistence type="predicted"/>
<sequence>MNTSNNDDRKDDNPPFSRIFVVCNKHMTEEDLRTAFSEYGDIEDLYIPRHRLTGEHKGVAYIKYSKTSSAAAAIKALHLNHIKDGKPIKVMVAASKNEPPSHDQYGDKYTRLFIKVARDVTDSDIRKKFSNFGQIDSIFILKDKETGLCKGFAYVKFKEFLEAAKAFEECDPVYKPVFAMPKDLKRNRNSYDCDGFNAYQSKNLDYRQYNSQFNFDQPRNDISNKIKSDVNSYKTVSVNCRILDQRYIEQLFNLIPGMVHCHYTIVPYSGQCKALVTYEEPKYAAYAVEKLNNYEFPSGEILSVTPDTNPLAKAATDLTSIVNQFKNNLETAAPDLIYLANAIEKASSLIKDAAAGKLETPTEHDSSFSSIPLPPIKPMSNSTKVAKRLFIVCKPQPPPVSTLQDVFCRFGDLINVATFPNKTFGFVKYASDISASEAMNHLNGATIYGIRLKVMEADEKPQNNVNEKIGEDDSSNQVNDIKRVKLD</sequence>
<dbReference type="SUPFAM" id="SSF54928">
    <property type="entry name" value="RNA-binding domain, RBD"/>
    <property type="match status" value="3"/>
</dbReference>
<dbReference type="InterPro" id="IPR012677">
    <property type="entry name" value="Nucleotide-bd_a/b_plait_sf"/>
</dbReference>
<dbReference type="Proteomes" id="UP000324832">
    <property type="component" value="Unassembled WGS sequence"/>
</dbReference>
<organism evidence="4 5">
    <name type="scientific">Leptidea sinapis</name>
    <dbReference type="NCBI Taxonomy" id="189913"/>
    <lineage>
        <taxon>Eukaryota</taxon>
        <taxon>Metazoa</taxon>
        <taxon>Ecdysozoa</taxon>
        <taxon>Arthropoda</taxon>
        <taxon>Hexapoda</taxon>
        <taxon>Insecta</taxon>
        <taxon>Pterygota</taxon>
        <taxon>Neoptera</taxon>
        <taxon>Endopterygota</taxon>
        <taxon>Lepidoptera</taxon>
        <taxon>Glossata</taxon>
        <taxon>Ditrysia</taxon>
        <taxon>Papilionoidea</taxon>
        <taxon>Pieridae</taxon>
        <taxon>Dismorphiinae</taxon>
        <taxon>Leptidea</taxon>
    </lineage>
</organism>
<protein>
    <recommendedName>
        <fullName evidence="3">RRM domain-containing protein</fullName>
    </recommendedName>
</protein>
<dbReference type="SMART" id="SM00360">
    <property type="entry name" value="RRM"/>
    <property type="match status" value="4"/>
</dbReference>
<dbReference type="PROSITE" id="PS50102">
    <property type="entry name" value="RRM"/>
    <property type="match status" value="3"/>
</dbReference>
<dbReference type="CDD" id="cd12366">
    <property type="entry name" value="RRM1_RBM45"/>
    <property type="match status" value="1"/>
</dbReference>
<dbReference type="AlphaFoldDB" id="A0A5E4PLZ2"/>
<keyword evidence="5" id="KW-1185">Reference proteome</keyword>
<evidence type="ECO:0000313" key="4">
    <source>
        <dbReference type="EMBL" id="VVC86987.1"/>
    </source>
</evidence>
<dbReference type="InterPro" id="IPR035979">
    <property type="entry name" value="RBD_domain_sf"/>
</dbReference>
<name>A0A5E4PLZ2_9NEOP</name>